<evidence type="ECO:0000256" key="5">
    <source>
        <dbReference type="ARBA" id="ARBA00023049"/>
    </source>
</evidence>
<reference evidence="9" key="1">
    <citation type="submission" date="2023-10" db="EMBL/GenBank/DDBJ databases">
        <title>Genome assembly of Pristionchus species.</title>
        <authorList>
            <person name="Yoshida K."/>
            <person name="Sommer R.J."/>
        </authorList>
    </citation>
    <scope>NUCLEOTIDE SEQUENCE</scope>
    <source>
        <strain evidence="9">RS0144</strain>
    </source>
</reference>
<keyword evidence="3 7" id="KW-0378">Hydrolase</keyword>
<dbReference type="PANTHER" id="PTHR10127">
    <property type="entry name" value="DISCOIDIN, CUB, EGF, LAMININ , AND ZINC METALLOPROTEASE DOMAIN CONTAINING"/>
    <property type="match status" value="1"/>
</dbReference>
<keyword evidence="10" id="KW-1185">Reference proteome</keyword>
<comment type="caution">
    <text evidence="6">Lacks conserved residue(s) required for the propagation of feature annotation.</text>
</comment>
<keyword evidence="2 7" id="KW-0479">Metal-binding</keyword>
<accession>A0AAV5T195</accession>
<organism evidence="9 10">
    <name type="scientific">Pristionchus entomophagus</name>
    <dbReference type="NCBI Taxonomy" id="358040"/>
    <lineage>
        <taxon>Eukaryota</taxon>
        <taxon>Metazoa</taxon>
        <taxon>Ecdysozoa</taxon>
        <taxon>Nematoda</taxon>
        <taxon>Chromadorea</taxon>
        <taxon>Rhabditida</taxon>
        <taxon>Rhabditina</taxon>
        <taxon>Diplogasteromorpha</taxon>
        <taxon>Diplogasteroidea</taxon>
        <taxon>Neodiplogasteridae</taxon>
        <taxon>Pristionchus</taxon>
    </lineage>
</organism>
<evidence type="ECO:0000313" key="10">
    <source>
        <dbReference type="Proteomes" id="UP001432027"/>
    </source>
</evidence>
<evidence type="ECO:0000259" key="8">
    <source>
        <dbReference type="PROSITE" id="PS51864"/>
    </source>
</evidence>
<dbReference type="GO" id="GO:0004222">
    <property type="term" value="F:metalloendopeptidase activity"/>
    <property type="evidence" value="ECO:0007669"/>
    <property type="project" value="UniProtKB-UniRule"/>
</dbReference>
<feature type="domain" description="Peptidase M12A" evidence="8">
    <location>
        <begin position="1"/>
        <end position="65"/>
    </location>
</feature>
<evidence type="ECO:0000256" key="1">
    <source>
        <dbReference type="ARBA" id="ARBA00022670"/>
    </source>
</evidence>
<evidence type="ECO:0000256" key="2">
    <source>
        <dbReference type="ARBA" id="ARBA00022723"/>
    </source>
</evidence>
<evidence type="ECO:0000256" key="4">
    <source>
        <dbReference type="ARBA" id="ARBA00022833"/>
    </source>
</evidence>
<evidence type="ECO:0000256" key="7">
    <source>
        <dbReference type="RuleBase" id="RU361183"/>
    </source>
</evidence>
<dbReference type="GO" id="GO:0046872">
    <property type="term" value="F:metal ion binding"/>
    <property type="evidence" value="ECO:0007669"/>
    <property type="project" value="UniProtKB-KW"/>
</dbReference>
<dbReference type="SUPFAM" id="SSF55486">
    <property type="entry name" value="Metalloproteases ('zincins'), catalytic domain"/>
    <property type="match status" value="1"/>
</dbReference>
<name>A0AAV5T195_9BILA</name>
<dbReference type="GO" id="GO:0006508">
    <property type="term" value="P:proteolysis"/>
    <property type="evidence" value="ECO:0007669"/>
    <property type="project" value="UniProtKB-KW"/>
</dbReference>
<dbReference type="Gene3D" id="3.40.390.10">
    <property type="entry name" value="Collagenase (Catalytic Domain)"/>
    <property type="match status" value="1"/>
</dbReference>
<dbReference type="AlphaFoldDB" id="A0AAV5T195"/>
<dbReference type="PANTHER" id="PTHR10127:SF780">
    <property type="entry name" value="METALLOENDOPEPTIDASE"/>
    <property type="match status" value="1"/>
</dbReference>
<feature type="non-terminal residue" evidence="9">
    <location>
        <position position="91"/>
    </location>
</feature>
<dbReference type="Proteomes" id="UP001432027">
    <property type="component" value="Unassembled WGS sequence"/>
</dbReference>
<keyword evidence="5 7" id="KW-0482">Metalloprotease</keyword>
<dbReference type="Pfam" id="PF01400">
    <property type="entry name" value="Astacin"/>
    <property type="match status" value="1"/>
</dbReference>
<sequence>NNFGVEYDYSSVMHYDPYGFALNTNIPVITAKDPNSQQSLGQKERVAFSDIKMINSLYNFAQKCPSPSIKCKNCGIINSKKCNTCLCPYMV</sequence>
<gene>
    <name evidence="9" type="ORF">PENTCL1PPCAC_11415</name>
</gene>
<feature type="non-terminal residue" evidence="9">
    <location>
        <position position="1"/>
    </location>
</feature>
<dbReference type="InterPro" id="IPR024079">
    <property type="entry name" value="MetalloPept_cat_dom_sf"/>
</dbReference>
<protein>
    <recommendedName>
        <fullName evidence="7">Metalloendopeptidase</fullName>
        <ecNumber evidence="7">3.4.24.-</ecNumber>
    </recommendedName>
</protein>
<keyword evidence="4 7" id="KW-0862">Zinc</keyword>
<dbReference type="PRINTS" id="PR00480">
    <property type="entry name" value="ASTACIN"/>
</dbReference>
<evidence type="ECO:0000313" key="9">
    <source>
        <dbReference type="EMBL" id="GMS89240.1"/>
    </source>
</evidence>
<comment type="cofactor">
    <cofactor evidence="7">
        <name>Zn(2+)</name>
        <dbReference type="ChEBI" id="CHEBI:29105"/>
    </cofactor>
    <text evidence="7">Binds 1 zinc ion per subunit.</text>
</comment>
<dbReference type="EC" id="3.4.24.-" evidence="7"/>
<evidence type="ECO:0000256" key="6">
    <source>
        <dbReference type="PROSITE-ProRule" id="PRU01211"/>
    </source>
</evidence>
<proteinExistence type="predicted"/>
<evidence type="ECO:0000256" key="3">
    <source>
        <dbReference type="ARBA" id="ARBA00022801"/>
    </source>
</evidence>
<dbReference type="EMBL" id="BTSX01000003">
    <property type="protein sequence ID" value="GMS89240.1"/>
    <property type="molecule type" value="Genomic_DNA"/>
</dbReference>
<comment type="caution">
    <text evidence="9">The sequence shown here is derived from an EMBL/GenBank/DDBJ whole genome shotgun (WGS) entry which is preliminary data.</text>
</comment>
<dbReference type="PROSITE" id="PS51864">
    <property type="entry name" value="ASTACIN"/>
    <property type="match status" value="1"/>
</dbReference>
<dbReference type="InterPro" id="IPR001506">
    <property type="entry name" value="Peptidase_M12A"/>
</dbReference>
<keyword evidence="1 7" id="KW-0645">Protease</keyword>